<comment type="caution">
    <text evidence="3">The sequence shown here is derived from an EMBL/GenBank/DDBJ whole genome shotgun (WGS) entry which is preliminary data.</text>
</comment>
<dbReference type="Gene3D" id="3.30.420.10">
    <property type="entry name" value="Ribonuclease H-like superfamily/Ribonuclease H"/>
    <property type="match status" value="1"/>
</dbReference>
<dbReference type="InterPro" id="IPR012337">
    <property type="entry name" value="RNaseH-like_sf"/>
</dbReference>
<feature type="region of interest" description="Disordered" evidence="1">
    <location>
        <begin position="672"/>
        <end position="696"/>
    </location>
</feature>
<feature type="compositionally biased region" description="Basic residues" evidence="1">
    <location>
        <begin position="680"/>
        <end position="696"/>
    </location>
</feature>
<reference evidence="3" key="1">
    <citation type="submission" date="2021-07" db="EMBL/GenBank/DDBJ databases">
        <authorList>
            <person name="Catto M.A."/>
            <person name="Jacobson A."/>
            <person name="Kennedy G."/>
            <person name="Labadie P."/>
            <person name="Hunt B.G."/>
            <person name="Srinivasan R."/>
        </authorList>
    </citation>
    <scope>NUCLEOTIDE SEQUENCE</scope>
    <source>
        <strain evidence="3">PL_HMW_Pooled</strain>
        <tissue evidence="3">Head</tissue>
    </source>
</reference>
<dbReference type="Pfam" id="PF00665">
    <property type="entry name" value="rve"/>
    <property type="match status" value="1"/>
</dbReference>
<name>A0AAE1H7Q1_9NEOP</name>
<sequence>MILVPHESVARLHDPTPSTTETQLSALDNEMELIMRKKYADDSLKWKLYNEALQRYLHFNNERKKPVRISVEDFSLDDTGDTALIRQQLAAAMPKTYKAAALRLYDYLSTTGSRVTWDSSGLVSLEGTPVTNSNIIDLISDLTRSRKNFEPAVLINLNMPGNLGDVYHEPADPASYGTAWKLWDATGEKKEKITKYLQGEDAYTLHKPARRRFPRNVTYADNIDESWQTDLTDFQSLKKDNDGFSYILCVIDVFSKFAWAVPIKDKSGPSIIKGFQTIFKTTDRRPTRLFSDKGKEYINKTFQKFLKENNITYIHTHNPDIKCSIVERWQRTIKSKLFKRFTYTEKYRYVDGLLDDIVDAYNHTYHRSIKMRPVDVTPDRVLETELAQRMELHGHWQAALIELHYPNTIAQVLEGENEITIMSDTFVDTVSVRPGSFSSTDNFVTGIGDALKILKESYEIQYFTLLPDQRCKFMPLTAHDNTKVHFSPRLALQLGLAHAGPYPANEEILGVKPVDISLGVPSQMFIYMDVLEEQIIGHTRAPLLRTVPVDTKAQYGSMTVVHFDHPIYFDLRTKSFDTLEIYIKDHAGRNAGGGQYYAGSSYQKGHGIGSWLGGLFRTVLPLLKSGATAVGREAARAGAHVLADVASGDTFADSAKRHTGEAVQNLKRKAASAMNGSGRAIKRPKPAPKRHTVAKARSVRNYPPDCFT</sequence>
<accession>A0AAE1H7Q1</accession>
<organism evidence="3 4">
    <name type="scientific">Frankliniella fusca</name>
    <dbReference type="NCBI Taxonomy" id="407009"/>
    <lineage>
        <taxon>Eukaryota</taxon>
        <taxon>Metazoa</taxon>
        <taxon>Ecdysozoa</taxon>
        <taxon>Arthropoda</taxon>
        <taxon>Hexapoda</taxon>
        <taxon>Insecta</taxon>
        <taxon>Pterygota</taxon>
        <taxon>Neoptera</taxon>
        <taxon>Paraneoptera</taxon>
        <taxon>Thysanoptera</taxon>
        <taxon>Terebrantia</taxon>
        <taxon>Thripoidea</taxon>
        <taxon>Thripidae</taxon>
        <taxon>Frankliniella</taxon>
    </lineage>
</organism>
<evidence type="ECO:0000256" key="1">
    <source>
        <dbReference type="SAM" id="MobiDB-lite"/>
    </source>
</evidence>
<dbReference type="InterPro" id="IPR001584">
    <property type="entry name" value="Integrase_cat-core"/>
</dbReference>
<dbReference type="PANTHER" id="PTHR46585">
    <property type="entry name" value="INTEGRASE CORE DOMAIN CONTAINING PROTEIN"/>
    <property type="match status" value="1"/>
</dbReference>
<protein>
    <submittedName>
        <fullName evidence="3">Uncharacterized transposon-derived protein</fullName>
    </submittedName>
</protein>
<feature type="domain" description="Integrase catalytic" evidence="2">
    <location>
        <begin position="210"/>
        <end position="386"/>
    </location>
</feature>
<gene>
    <name evidence="3" type="ORF">KUF71_025448</name>
</gene>
<dbReference type="InterPro" id="IPR036397">
    <property type="entry name" value="RNaseH_sf"/>
</dbReference>
<keyword evidence="4" id="KW-1185">Reference proteome</keyword>
<evidence type="ECO:0000313" key="4">
    <source>
        <dbReference type="Proteomes" id="UP001219518"/>
    </source>
</evidence>
<reference evidence="3" key="2">
    <citation type="journal article" date="2023" name="BMC Genomics">
        <title>Pest status, molecular evolution, and epigenetic factors derived from the genome assembly of Frankliniella fusca, a thysanopteran phytovirus vector.</title>
        <authorList>
            <person name="Catto M.A."/>
            <person name="Labadie P.E."/>
            <person name="Jacobson A.L."/>
            <person name="Kennedy G.G."/>
            <person name="Srinivasan R."/>
            <person name="Hunt B.G."/>
        </authorList>
    </citation>
    <scope>NUCLEOTIDE SEQUENCE</scope>
    <source>
        <strain evidence="3">PL_HMW_Pooled</strain>
    </source>
</reference>
<dbReference type="GO" id="GO:0015074">
    <property type="term" value="P:DNA integration"/>
    <property type="evidence" value="ECO:0007669"/>
    <property type="project" value="InterPro"/>
</dbReference>
<dbReference type="EMBL" id="JAHWGI010000498">
    <property type="protein sequence ID" value="KAK3916183.1"/>
    <property type="molecule type" value="Genomic_DNA"/>
</dbReference>
<dbReference type="AlphaFoldDB" id="A0AAE1H7Q1"/>
<dbReference type="PROSITE" id="PS50994">
    <property type="entry name" value="INTEGRASE"/>
    <property type="match status" value="1"/>
</dbReference>
<dbReference type="Proteomes" id="UP001219518">
    <property type="component" value="Unassembled WGS sequence"/>
</dbReference>
<evidence type="ECO:0000259" key="2">
    <source>
        <dbReference type="PROSITE" id="PS50994"/>
    </source>
</evidence>
<proteinExistence type="predicted"/>
<dbReference type="SUPFAM" id="SSF53098">
    <property type="entry name" value="Ribonuclease H-like"/>
    <property type="match status" value="1"/>
</dbReference>
<dbReference type="GO" id="GO:0003676">
    <property type="term" value="F:nucleic acid binding"/>
    <property type="evidence" value="ECO:0007669"/>
    <property type="project" value="InterPro"/>
</dbReference>
<evidence type="ECO:0000313" key="3">
    <source>
        <dbReference type="EMBL" id="KAK3916183.1"/>
    </source>
</evidence>
<dbReference type="PANTHER" id="PTHR46585:SF1">
    <property type="entry name" value="CHROMO DOMAIN-CONTAINING PROTEIN"/>
    <property type="match status" value="1"/>
</dbReference>